<dbReference type="PROSITE" id="PS50887">
    <property type="entry name" value="GGDEF"/>
    <property type="match status" value="1"/>
</dbReference>
<dbReference type="NCBIfam" id="TIGR00254">
    <property type="entry name" value="GGDEF"/>
    <property type="match status" value="1"/>
</dbReference>
<evidence type="ECO:0000313" key="7">
    <source>
        <dbReference type="EMBL" id="PND38840.1"/>
    </source>
</evidence>
<feature type="domain" description="PAC" evidence="5">
    <location>
        <begin position="266"/>
        <end position="316"/>
    </location>
</feature>
<feature type="domain" description="PAS" evidence="4">
    <location>
        <begin position="201"/>
        <end position="245"/>
    </location>
</feature>
<feature type="transmembrane region" description="Helical" evidence="3">
    <location>
        <begin position="12"/>
        <end position="30"/>
    </location>
</feature>
<dbReference type="SUPFAM" id="SSF55785">
    <property type="entry name" value="PYP-like sensor domain (PAS domain)"/>
    <property type="match status" value="2"/>
</dbReference>
<dbReference type="GO" id="GO:1902201">
    <property type="term" value="P:negative regulation of bacterial-type flagellum-dependent cell motility"/>
    <property type="evidence" value="ECO:0007669"/>
    <property type="project" value="TreeGrafter"/>
</dbReference>
<dbReference type="PROSITE" id="PS50112">
    <property type="entry name" value="PAS"/>
    <property type="match status" value="1"/>
</dbReference>
<dbReference type="SUPFAM" id="SSF55073">
    <property type="entry name" value="Nucleotide cyclase"/>
    <property type="match status" value="1"/>
</dbReference>
<feature type="domain" description="GGDEF" evidence="6">
    <location>
        <begin position="355"/>
        <end position="492"/>
    </location>
</feature>
<dbReference type="CDD" id="cd00130">
    <property type="entry name" value="PAS"/>
    <property type="match status" value="1"/>
</dbReference>
<dbReference type="PROSITE" id="PS50113">
    <property type="entry name" value="PAC"/>
    <property type="match status" value="1"/>
</dbReference>
<dbReference type="Proteomes" id="UP000235916">
    <property type="component" value="Unassembled WGS sequence"/>
</dbReference>
<dbReference type="NCBIfam" id="TIGR00229">
    <property type="entry name" value="sensory_box"/>
    <property type="match status" value="1"/>
</dbReference>
<sequence>MKSYNPDAAIRWLPLTVVLALALQLGVFWVDQASEPDPRWLPGLAELSLGFNLVLALLATLALRRARERIRAANRSLAEAIDALPASVEIFDADDRLVAYNQQLAANYPHMVPDFQRHASFEELVRRSVREGAIPAAVGREEEWLAQRFADRARGQEALLQRLSDGRWLRIFERRTPSGGMVGVRLDVSDLILEQQRLAASQAHLQAFVRAAPNGVLTLDTEGHVLELNPAGERLFGFSAAELRGSHIDLLFGICMGDSPAELLGEPRELSTRRRDGQELTLQLNMAEVRTDTTHRFVCIITDLSERKRQEVALQLANAQLARQSTTDGLTGVGNRRHFDHLLQQEWLNSAREGHSLACVMVDIDHFKQYNDHYGHIAGDETLRRVAELLHTCVGRSGGTVCRFGGEEFVLLLPDTDLAQAQTLAQRCLDSLRLAAIEHAASPLRRSLSLSIGLAAGVAEAHASPLRLVEQADAALYAAKQNGRARLVCAPTVRAA</sequence>
<gene>
    <name evidence="7" type="ORF">C1O66_15775</name>
</gene>
<dbReference type="InterPro" id="IPR050469">
    <property type="entry name" value="Diguanylate_Cyclase"/>
</dbReference>
<dbReference type="PANTHER" id="PTHR45138:SF9">
    <property type="entry name" value="DIGUANYLATE CYCLASE DGCM-RELATED"/>
    <property type="match status" value="1"/>
</dbReference>
<dbReference type="SMART" id="SM00091">
    <property type="entry name" value="PAS"/>
    <property type="match status" value="1"/>
</dbReference>
<evidence type="ECO:0000256" key="3">
    <source>
        <dbReference type="SAM" id="Phobius"/>
    </source>
</evidence>
<dbReference type="InterPro" id="IPR035965">
    <property type="entry name" value="PAS-like_dom_sf"/>
</dbReference>
<dbReference type="Gene3D" id="3.30.450.20">
    <property type="entry name" value="PAS domain"/>
    <property type="match status" value="1"/>
</dbReference>
<dbReference type="GO" id="GO:0043709">
    <property type="term" value="P:cell adhesion involved in single-species biofilm formation"/>
    <property type="evidence" value="ECO:0007669"/>
    <property type="project" value="TreeGrafter"/>
</dbReference>
<reference evidence="7 8" key="1">
    <citation type="submission" date="2018-01" db="EMBL/GenBank/DDBJ databases">
        <title>Draft genome sequence of Paucibacter aquatile CR182 isolated from freshwater of the Nakdong River.</title>
        <authorList>
            <person name="Choi A."/>
            <person name="Chung E.J."/>
        </authorList>
    </citation>
    <scope>NUCLEOTIDE SEQUENCE [LARGE SCALE GENOMIC DNA]</scope>
    <source>
        <strain evidence="7 8">CR182</strain>
    </source>
</reference>
<keyword evidence="3" id="KW-1133">Transmembrane helix</keyword>
<dbReference type="OrthoDB" id="9813903at2"/>
<evidence type="ECO:0000259" key="4">
    <source>
        <dbReference type="PROSITE" id="PS50112"/>
    </source>
</evidence>
<evidence type="ECO:0000259" key="5">
    <source>
        <dbReference type="PROSITE" id="PS50113"/>
    </source>
</evidence>
<dbReference type="SMART" id="SM00267">
    <property type="entry name" value="GGDEF"/>
    <property type="match status" value="1"/>
</dbReference>
<dbReference type="InterPro" id="IPR000700">
    <property type="entry name" value="PAS-assoc_C"/>
</dbReference>
<dbReference type="InterPro" id="IPR043128">
    <property type="entry name" value="Rev_trsase/Diguanyl_cyclase"/>
</dbReference>
<protein>
    <recommendedName>
        <fullName evidence="1">diguanylate cyclase</fullName>
        <ecNumber evidence="1">2.7.7.65</ecNumber>
    </recommendedName>
</protein>
<keyword evidence="3" id="KW-0472">Membrane</keyword>
<organism evidence="7 8">
    <name type="scientific">Kinneretia aquatilis</name>
    <dbReference type="NCBI Taxonomy" id="2070761"/>
    <lineage>
        <taxon>Bacteria</taxon>
        <taxon>Pseudomonadati</taxon>
        <taxon>Pseudomonadota</taxon>
        <taxon>Betaproteobacteria</taxon>
        <taxon>Burkholderiales</taxon>
        <taxon>Sphaerotilaceae</taxon>
        <taxon>Roseateles</taxon>
    </lineage>
</organism>
<dbReference type="EC" id="2.7.7.65" evidence="1"/>
<accession>A0A2N8KZH3</accession>
<dbReference type="Gene3D" id="3.30.70.270">
    <property type="match status" value="1"/>
</dbReference>
<evidence type="ECO:0000259" key="6">
    <source>
        <dbReference type="PROSITE" id="PS50887"/>
    </source>
</evidence>
<dbReference type="GO" id="GO:0005886">
    <property type="term" value="C:plasma membrane"/>
    <property type="evidence" value="ECO:0007669"/>
    <property type="project" value="TreeGrafter"/>
</dbReference>
<proteinExistence type="predicted"/>
<dbReference type="InterPro" id="IPR029787">
    <property type="entry name" value="Nucleotide_cyclase"/>
</dbReference>
<dbReference type="Pfam" id="PF00990">
    <property type="entry name" value="GGDEF"/>
    <property type="match status" value="1"/>
</dbReference>
<dbReference type="GO" id="GO:0052621">
    <property type="term" value="F:diguanylate cyclase activity"/>
    <property type="evidence" value="ECO:0007669"/>
    <property type="project" value="UniProtKB-EC"/>
</dbReference>
<dbReference type="CDD" id="cd01949">
    <property type="entry name" value="GGDEF"/>
    <property type="match status" value="1"/>
</dbReference>
<dbReference type="EMBL" id="POSP01000003">
    <property type="protein sequence ID" value="PND38840.1"/>
    <property type="molecule type" value="Genomic_DNA"/>
</dbReference>
<name>A0A2N8KZH3_9BURK</name>
<comment type="caution">
    <text evidence="7">The sequence shown here is derived from an EMBL/GenBank/DDBJ whole genome shotgun (WGS) entry which is preliminary data.</text>
</comment>
<evidence type="ECO:0000256" key="1">
    <source>
        <dbReference type="ARBA" id="ARBA00012528"/>
    </source>
</evidence>
<dbReference type="PANTHER" id="PTHR45138">
    <property type="entry name" value="REGULATORY COMPONENTS OF SENSORY TRANSDUCTION SYSTEM"/>
    <property type="match status" value="1"/>
</dbReference>
<dbReference type="InterPro" id="IPR000160">
    <property type="entry name" value="GGDEF_dom"/>
</dbReference>
<evidence type="ECO:0000256" key="2">
    <source>
        <dbReference type="ARBA" id="ARBA00034247"/>
    </source>
</evidence>
<evidence type="ECO:0000313" key="8">
    <source>
        <dbReference type="Proteomes" id="UP000235916"/>
    </source>
</evidence>
<feature type="transmembrane region" description="Helical" evidence="3">
    <location>
        <begin position="42"/>
        <end position="63"/>
    </location>
</feature>
<dbReference type="RefSeq" id="WP_102768757.1">
    <property type="nucleotide sequence ID" value="NZ_POSP01000003.1"/>
</dbReference>
<keyword evidence="8" id="KW-1185">Reference proteome</keyword>
<dbReference type="FunFam" id="3.30.70.270:FF:000001">
    <property type="entry name" value="Diguanylate cyclase domain protein"/>
    <property type="match status" value="1"/>
</dbReference>
<comment type="catalytic activity">
    <reaction evidence="2">
        <text>2 GTP = 3',3'-c-di-GMP + 2 diphosphate</text>
        <dbReference type="Rhea" id="RHEA:24898"/>
        <dbReference type="ChEBI" id="CHEBI:33019"/>
        <dbReference type="ChEBI" id="CHEBI:37565"/>
        <dbReference type="ChEBI" id="CHEBI:58805"/>
        <dbReference type="EC" id="2.7.7.65"/>
    </reaction>
</comment>
<dbReference type="Pfam" id="PF12860">
    <property type="entry name" value="PAS_7"/>
    <property type="match status" value="1"/>
</dbReference>
<dbReference type="InterPro" id="IPR000014">
    <property type="entry name" value="PAS"/>
</dbReference>
<dbReference type="Pfam" id="PF13426">
    <property type="entry name" value="PAS_9"/>
    <property type="match status" value="1"/>
</dbReference>
<keyword evidence="3" id="KW-0812">Transmembrane</keyword>
<dbReference type="AlphaFoldDB" id="A0A2N8KZH3"/>